<keyword evidence="3" id="KW-0479">Metal-binding</keyword>
<dbReference type="RefSeq" id="WP_052551273.1">
    <property type="nucleotide sequence ID" value="NZ_JMCC02000049.1"/>
</dbReference>
<name>A0A0C1ZX65_9BACT</name>
<accession>A0A0C1ZX65</accession>
<evidence type="ECO:0000313" key="5">
    <source>
        <dbReference type="Proteomes" id="UP000031599"/>
    </source>
</evidence>
<evidence type="ECO:0000256" key="1">
    <source>
        <dbReference type="ARBA" id="ARBA00010702"/>
    </source>
</evidence>
<dbReference type="EMBL" id="JMCC02000049">
    <property type="protein sequence ID" value="KIG15663.1"/>
    <property type="molecule type" value="Genomic_DNA"/>
</dbReference>
<comment type="similarity">
    <text evidence="1">Belongs to the ADP-ribosylglycohydrolase family.</text>
</comment>
<dbReference type="InterPro" id="IPR005502">
    <property type="entry name" value="Ribosyl_crysJ1"/>
</dbReference>
<dbReference type="Pfam" id="PF03747">
    <property type="entry name" value="ADP_ribosyl_GH"/>
    <property type="match status" value="1"/>
</dbReference>
<dbReference type="Gene3D" id="1.10.4080.10">
    <property type="entry name" value="ADP-ribosylation/Crystallin J1"/>
    <property type="match status" value="1"/>
</dbReference>
<feature type="binding site" evidence="3">
    <location>
        <position position="61"/>
    </location>
    <ligand>
        <name>Mg(2+)</name>
        <dbReference type="ChEBI" id="CHEBI:18420"/>
        <label>1</label>
    </ligand>
</feature>
<dbReference type="SUPFAM" id="SSF101478">
    <property type="entry name" value="ADP-ribosylglycohydrolase"/>
    <property type="match status" value="1"/>
</dbReference>
<dbReference type="PANTHER" id="PTHR16222:SF24">
    <property type="entry name" value="ADP-RIBOSYLHYDROLASE ARH3"/>
    <property type="match status" value="1"/>
</dbReference>
<gene>
    <name evidence="4" type="ORF">DB30_05411</name>
</gene>
<dbReference type="GO" id="GO:0016787">
    <property type="term" value="F:hydrolase activity"/>
    <property type="evidence" value="ECO:0007669"/>
    <property type="project" value="UniProtKB-KW"/>
</dbReference>
<proteinExistence type="inferred from homology"/>
<comment type="cofactor">
    <cofactor evidence="3">
        <name>Mg(2+)</name>
        <dbReference type="ChEBI" id="CHEBI:18420"/>
    </cofactor>
    <text evidence="3">Binds 2 magnesium ions per subunit.</text>
</comment>
<dbReference type="PANTHER" id="PTHR16222">
    <property type="entry name" value="ADP-RIBOSYLGLYCOHYDROLASE"/>
    <property type="match status" value="1"/>
</dbReference>
<dbReference type="GO" id="GO:0046872">
    <property type="term" value="F:metal ion binding"/>
    <property type="evidence" value="ECO:0007669"/>
    <property type="project" value="UniProtKB-KW"/>
</dbReference>
<dbReference type="InterPro" id="IPR050792">
    <property type="entry name" value="ADP-ribosylglycohydrolase"/>
</dbReference>
<evidence type="ECO:0000256" key="3">
    <source>
        <dbReference type="PIRSR" id="PIRSR605502-1"/>
    </source>
</evidence>
<reference evidence="4 5" key="1">
    <citation type="submission" date="2014-12" db="EMBL/GenBank/DDBJ databases">
        <title>Genome assembly of Enhygromyxa salina DSM 15201.</title>
        <authorList>
            <person name="Sharma G."/>
            <person name="Subramanian S."/>
        </authorList>
    </citation>
    <scope>NUCLEOTIDE SEQUENCE [LARGE SCALE GENOMIC DNA]</scope>
    <source>
        <strain evidence="4 5">DSM 15201</strain>
    </source>
</reference>
<sequence>MLAPEMLWDRIAGCLHGLLIGNSLGSPVEGWTAAQIEAEFGTLDQMVEVRGRHWRPRGLHTDDGQQALAVLDAICTDPEHPEQRFAELMVELRDAAPQRSGRWGLHRGVSRDFRHTVRGMQATGLDKPFAHATPSAGNGAAMRIAPAALWWRDDARLLNQRVVQLSAVTHSDMRGIMGALTLATAISQALVIRSPGVLTQRLRDSVETAERQAAAQLGIPVDTRFSRLVGGLVEHRRTTYHLPEVLAGIEERARAIGEPNEQVEATSGFAACSVLLALAIVDFSSCFEEAVVTAINLGGETDTVGAMVGALAGARWGLSAVPSRWLDDLRATGSLLERIEMVVNNDTGVCRPDLLALELQWDTLYEDRPRA</sequence>
<comment type="caution">
    <text evidence="4">The sequence shown here is derived from an EMBL/GenBank/DDBJ whole genome shotgun (WGS) entry which is preliminary data.</text>
</comment>
<dbReference type="InterPro" id="IPR036705">
    <property type="entry name" value="Ribosyl_crysJ1_sf"/>
</dbReference>
<keyword evidence="3" id="KW-0460">Magnesium</keyword>
<dbReference type="AlphaFoldDB" id="A0A0C1ZX65"/>
<evidence type="ECO:0000313" key="4">
    <source>
        <dbReference type="EMBL" id="KIG15663.1"/>
    </source>
</evidence>
<feature type="binding site" evidence="3">
    <location>
        <position position="62"/>
    </location>
    <ligand>
        <name>Mg(2+)</name>
        <dbReference type="ChEBI" id="CHEBI:18420"/>
        <label>1</label>
    </ligand>
</feature>
<dbReference type="Proteomes" id="UP000031599">
    <property type="component" value="Unassembled WGS sequence"/>
</dbReference>
<feature type="binding site" evidence="3">
    <location>
        <position position="303"/>
    </location>
    <ligand>
        <name>Mg(2+)</name>
        <dbReference type="ChEBI" id="CHEBI:18420"/>
        <label>1</label>
    </ligand>
</feature>
<feature type="binding site" evidence="3">
    <location>
        <position position="63"/>
    </location>
    <ligand>
        <name>Mg(2+)</name>
        <dbReference type="ChEBI" id="CHEBI:18420"/>
        <label>1</label>
    </ligand>
</feature>
<protein>
    <submittedName>
        <fullName evidence="4">Putative ADP-ribosylglycohydrolase</fullName>
    </submittedName>
</protein>
<keyword evidence="2 4" id="KW-0378">Hydrolase</keyword>
<feature type="binding site" evidence="3">
    <location>
        <position position="302"/>
    </location>
    <ligand>
        <name>Mg(2+)</name>
        <dbReference type="ChEBI" id="CHEBI:18420"/>
        <label>2</label>
    </ligand>
</feature>
<evidence type="ECO:0000256" key="2">
    <source>
        <dbReference type="ARBA" id="ARBA00022801"/>
    </source>
</evidence>
<organism evidence="4 5">
    <name type="scientific">Enhygromyxa salina</name>
    <dbReference type="NCBI Taxonomy" id="215803"/>
    <lineage>
        <taxon>Bacteria</taxon>
        <taxon>Pseudomonadati</taxon>
        <taxon>Myxococcota</taxon>
        <taxon>Polyangia</taxon>
        <taxon>Nannocystales</taxon>
        <taxon>Nannocystaceae</taxon>
        <taxon>Enhygromyxa</taxon>
    </lineage>
</organism>